<dbReference type="InterPro" id="IPR018389">
    <property type="entry name" value="DctP_fam"/>
</dbReference>
<dbReference type="PROSITE" id="PS51257">
    <property type="entry name" value="PROKAR_LIPOPROTEIN"/>
    <property type="match status" value="1"/>
</dbReference>
<dbReference type="PANTHER" id="PTHR33376">
    <property type="match status" value="1"/>
</dbReference>
<dbReference type="AlphaFoldDB" id="A0A934S0W1"/>
<proteinExistence type="predicted"/>
<dbReference type="Pfam" id="PF03480">
    <property type="entry name" value="DctP"/>
    <property type="match status" value="1"/>
</dbReference>
<evidence type="ECO:0000313" key="3">
    <source>
        <dbReference type="Proteomes" id="UP000617628"/>
    </source>
</evidence>
<keyword evidence="3" id="KW-1185">Reference proteome</keyword>
<dbReference type="NCBIfam" id="NF037995">
    <property type="entry name" value="TRAP_S1"/>
    <property type="match status" value="1"/>
</dbReference>
<gene>
    <name evidence="2" type="ORF">JIN87_25605</name>
</gene>
<dbReference type="InterPro" id="IPR038404">
    <property type="entry name" value="TRAP_DctP_sf"/>
</dbReference>
<sequence>MKRFRTYLPTLLLLSCVAASTVYFLVQRAYSVQTLRWAHVYEVSSPYHQEALWAANEFARLTDGKYNIEVYAASSLGNEVSINEAVDLGSIDIIYTGPSLAAQHYPPLAISDYPYAIKDFAHWQSYSQSDLYRELVDKYKQATGDEIVSLIYYGFRHTTSNKPIRVPADMENLKIRVPNARPFMMMPEETGANPAPIPFSEAYLALQQGVVDAQENPLTTIKYKRFYEVQSHINLTGHIANSLIVIAAGKTLSRLGEDDAEKLREVLQRATERCNKEVRKQEIDLLSWYPEQGITVIDSDREAFRQQVLPALRGENMPFTPELLDRLQTLAPQ</sequence>
<dbReference type="EMBL" id="JAENIL010000079">
    <property type="protein sequence ID" value="MBK1880286.1"/>
    <property type="molecule type" value="Genomic_DNA"/>
</dbReference>
<dbReference type="Proteomes" id="UP000617628">
    <property type="component" value="Unassembled WGS sequence"/>
</dbReference>
<dbReference type="Gene3D" id="3.40.190.170">
    <property type="entry name" value="Bacterial extracellular solute-binding protein, family 7"/>
    <property type="match status" value="1"/>
</dbReference>
<evidence type="ECO:0000256" key="1">
    <source>
        <dbReference type="ARBA" id="ARBA00022729"/>
    </source>
</evidence>
<name>A0A934S0W1_9BACT</name>
<dbReference type="RefSeq" id="WP_200359090.1">
    <property type="nucleotide sequence ID" value="NZ_JAENIL010000079.1"/>
</dbReference>
<protein>
    <submittedName>
        <fullName evidence="2">Sialic acid TRAP transporter substrate-binding protein SiaP</fullName>
    </submittedName>
</protein>
<evidence type="ECO:0000313" key="2">
    <source>
        <dbReference type="EMBL" id="MBK1880286.1"/>
    </source>
</evidence>
<dbReference type="PANTHER" id="PTHR33376:SF4">
    <property type="entry name" value="SIALIC ACID-BINDING PERIPLASMIC PROTEIN SIAP"/>
    <property type="match status" value="1"/>
</dbReference>
<organism evidence="2 3">
    <name type="scientific">Pelagicoccus mobilis</name>
    <dbReference type="NCBI Taxonomy" id="415221"/>
    <lineage>
        <taxon>Bacteria</taxon>
        <taxon>Pseudomonadati</taxon>
        <taxon>Verrucomicrobiota</taxon>
        <taxon>Opitutia</taxon>
        <taxon>Puniceicoccales</taxon>
        <taxon>Pelagicoccaceae</taxon>
        <taxon>Pelagicoccus</taxon>
    </lineage>
</organism>
<dbReference type="CDD" id="cd13672">
    <property type="entry name" value="PBP2_TRAP_Siap"/>
    <property type="match status" value="1"/>
</dbReference>
<reference evidence="2" key="1">
    <citation type="submission" date="2021-01" db="EMBL/GenBank/DDBJ databases">
        <title>Modified the classification status of verrucomicrobia.</title>
        <authorList>
            <person name="Feng X."/>
        </authorList>
    </citation>
    <scope>NUCLEOTIDE SEQUENCE</scope>
    <source>
        <strain evidence="2">KCTC 13126</strain>
    </source>
</reference>
<keyword evidence="1" id="KW-0732">Signal</keyword>
<dbReference type="GO" id="GO:0055085">
    <property type="term" value="P:transmembrane transport"/>
    <property type="evidence" value="ECO:0007669"/>
    <property type="project" value="InterPro"/>
</dbReference>
<comment type="caution">
    <text evidence="2">The sequence shown here is derived from an EMBL/GenBank/DDBJ whole genome shotgun (WGS) entry which is preliminary data.</text>
</comment>
<accession>A0A934S0W1</accession>